<dbReference type="GO" id="GO:0070006">
    <property type="term" value="F:metalloaminopeptidase activity"/>
    <property type="evidence" value="ECO:0007669"/>
    <property type="project" value="TreeGrafter"/>
</dbReference>
<dbReference type="SUPFAM" id="SSF55486">
    <property type="entry name" value="Metalloproteases ('zincins'), catalytic domain"/>
    <property type="match status" value="1"/>
</dbReference>
<dbReference type="GO" id="GO:0005737">
    <property type="term" value="C:cytoplasm"/>
    <property type="evidence" value="ECO:0007669"/>
    <property type="project" value="UniProtKB-SubCell"/>
</dbReference>
<evidence type="ECO:0000313" key="20">
    <source>
        <dbReference type="Proteomes" id="UP000050761"/>
    </source>
</evidence>
<feature type="active site" description="Proton acceptor" evidence="14">
    <location>
        <position position="148"/>
    </location>
</feature>
<dbReference type="FunFam" id="1.10.390.10:FF:000006">
    <property type="entry name" value="Puromycin-sensitive aminopeptidase"/>
    <property type="match status" value="1"/>
</dbReference>
<comment type="subcellular location">
    <subcellularLocation>
        <location evidence="1">Cytoplasm</location>
    </subcellularLocation>
</comment>
<feature type="site" description="Transition state stabilizer" evidence="16">
    <location>
        <position position="233"/>
    </location>
</feature>
<evidence type="ECO:0000256" key="5">
    <source>
        <dbReference type="ARBA" id="ARBA00022670"/>
    </source>
</evidence>
<evidence type="ECO:0000256" key="8">
    <source>
        <dbReference type="ARBA" id="ARBA00022833"/>
    </source>
</evidence>
<evidence type="ECO:0000256" key="4">
    <source>
        <dbReference type="ARBA" id="ARBA00022490"/>
    </source>
</evidence>
<dbReference type="GO" id="GO:0005615">
    <property type="term" value="C:extracellular space"/>
    <property type="evidence" value="ECO:0007669"/>
    <property type="project" value="TreeGrafter"/>
</dbReference>
<dbReference type="PANTHER" id="PTHR11533:SF174">
    <property type="entry name" value="PUROMYCIN-SENSITIVE AMINOPEPTIDASE-RELATED"/>
    <property type="match status" value="1"/>
</dbReference>
<dbReference type="InterPro" id="IPR050344">
    <property type="entry name" value="Peptidase_M1_aminopeptidases"/>
</dbReference>
<dbReference type="Proteomes" id="UP000050761">
    <property type="component" value="Unassembled WGS sequence"/>
</dbReference>
<dbReference type="AlphaFoldDB" id="A0A183GG91"/>
<keyword evidence="6 15" id="KW-0479">Metal-binding</keyword>
<evidence type="ECO:0000313" key="19">
    <source>
        <dbReference type="EMBL" id="VDP25719.1"/>
    </source>
</evidence>
<dbReference type="InterPro" id="IPR024571">
    <property type="entry name" value="ERAP1-like_C_dom"/>
</dbReference>
<evidence type="ECO:0000256" key="3">
    <source>
        <dbReference type="ARBA" id="ARBA00022438"/>
    </source>
</evidence>
<dbReference type="GO" id="GO:0006508">
    <property type="term" value="P:proteolysis"/>
    <property type="evidence" value="ECO:0007669"/>
    <property type="project" value="UniProtKB-KW"/>
</dbReference>
<dbReference type="Gene3D" id="1.10.390.10">
    <property type="entry name" value="Neutral Protease Domain 2"/>
    <property type="match status" value="1"/>
</dbReference>
<dbReference type="Gene3D" id="1.25.50.20">
    <property type="match status" value="1"/>
</dbReference>
<feature type="domain" description="ERAP1-like C-terminal" evidence="18">
    <location>
        <begin position="372"/>
        <end position="464"/>
    </location>
</feature>
<dbReference type="GO" id="GO:0016020">
    <property type="term" value="C:membrane"/>
    <property type="evidence" value="ECO:0007669"/>
    <property type="project" value="TreeGrafter"/>
</dbReference>
<dbReference type="SUPFAM" id="SSF63737">
    <property type="entry name" value="Leukotriene A4 hydrolase N-terminal domain"/>
    <property type="match status" value="1"/>
</dbReference>
<accession>A0A183GG91</accession>
<comment type="similarity">
    <text evidence="2">Belongs to the peptidase M1 family.</text>
</comment>
<dbReference type="CDD" id="cd09601">
    <property type="entry name" value="M1_APN-Q_like"/>
    <property type="match status" value="1"/>
</dbReference>
<keyword evidence="20" id="KW-1185">Reference proteome</keyword>
<dbReference type="InterPro" id="IPR001930">
    <property type="entry name" value="Peptidase_M1"/>
</dbReference>
<dbReference type="GO" id="GO:0016285">
    <property type="term" value="F:alanyl aminopeptidase activity"/>
    <property type="evidence" value="ECO:0007669"/>
    <property type="project" value="UniProtKB-EC"/>
</dbReference>
<dbReference type="Gene3D" id="2.60.40.1910">
    <property type="match status" value="1"/>
</dbReference>
<dbReference type="FunFam" id="2.60.40.1910:FF:000002">
    <property type="entry name" value="Aminopeptidase"/>
    <property type="match status" value="1"/>
</dbReference>
<dbReference type="GO" id="GO:0042277">
    <property type="term" value="F:peptide binding"/>
    <property type="evidence" value="ECO:0007669"/>
    <property type="project" value="TreeGrafter"/>
</dbReference>
<dbReference type="Gene3D" id="2.60.40.1730">
    <property type="entry name" value="tricorn interacting facor f3 domain"/>
    <property type="match status" value="1"/>
</dbReference>
<evidence type="ECO:0000256" key="1">
    <source>
        <dbReference type="ARBA" id="ARBA00004496"/>
    </source>
</evidence>
<feature type="binding site" evidence="15">
    <location>
        <position position="170"/>
    </location>
    <ligand>
        <name>Zn(2+)</name>
        <dbReference type="ChEBI" id="CHEBI:29105"/>
        <note>catalytic</note>
    </ligand>
</feature>
<evidence type="ECO:0000256" key="16">
    <source>
        <dbReference type="PIRSR" id="PIRSR634016-4"/>
    </source>
</evidence>
<sequence length="471" mass="53650">MKQVKIELSNNDVFRHILHHFFQPVIASTPCDFHGEKKLWVKFDRTPQMSTYLVAFVVGELDYIQTSSKSGTIMRVYTVPGKRCQGTYSLDLAAKAIDWYSDWFGIDYPLPKCDLIAIPDFSMVALLIDPSKSSTRQKARVALVVAHELAHFWFGNLVTMKWWTDLWLKEGFASFMEYLFVGYNYPEFKIWEHFVNDELAQGFNLDALRNSHPIEVEIDNPCELEEIYDNITYAKSNAINRMLFYYLGEPTFQAGLRIYLKKFQYDNAVTLDLWDALREASQQDIVKLMSSWTKQMGYPVISVSDRQQGTSRILTLSQKRFIADGGEDSENSLWEVPVNVCVGTNPSEVKGKFLLVDREQEIEVPDVAEGDWIKLNAGCTGFYRVDHSPEMLKAMTPDIASGKMPLLDRFSVVNDLFALVQSGRTRASSFLSILADLSSEEEYIVWQSLAAGIDDIANALSYAPDASLVKR</sequence>
<evidence type="ECO:0000256" key="15">
    <source>
        <dbReference type="PIRSR" id="PIRSR634016-3"/>
    </source>
</evidence>
<dbReference type="PANTHER" id="PTHR11533">
    <property type="entry name" value="PROTEASE M1 ZINC METALLOPROTEASE"/>
    <property type="match status" value="1"/>
</dbReference>
<dbReference type="InterPro" id="IPR014782">
    <property type="entry name" value="Peptidase_M1_dom"/>
</dbReference>
<evidence type="ECO:0000256" key="2">
    <source>
        <dbReference type="ARBA" id="ARBA00010136"/>
    </source>
</evidence>
<dbReference type="WBParaSite" id="HPBE_0002147201-mRNA-1">
    <property type="protein sequence ID" value="HPBE_0002147201-mRNA-1"/>
    <property type="gene ID" value="HPBE_0002147201"/>
</dbReference>
<feature type="domain" description="Peptidase M1 membrane alanine aminopeptidase" evidence="17">
    <location>
        <begin position="88"/>
        <end position="292"/>
    </location>
</feature>
<dbReference type="Pfam" id="PF01433">
    <property type="entry name" value="Peptidase_M1"/>
    <property type="match status" value="1"/>
</dbReference>
<evidence type="ECO:0000256" key="10">
    <source>
        <dbReference type="ARBA" id="ARBA00052895"/>
    </source>
</evidence>
<dbReference type="GO" id="GO:0043171">
    <property type="term" value="P:peptide catabolic process"/>
    <property type="evidence" value="ECO:0007669"/>
    <property type="project" value="TreeGrafter"/>
</dbReference>
<evidence type="ECO:0000259" key="17">
    <source>
        <dbReference type="Pfam" id="PF01433"/>
    </source>
</evidence>
<evidence type="ECO:0000313" key="21">
    <source>
        <dbReference type="WBParaSite" id="HPBE_0002147201-mRNA-1"/>
    </source>
</evidence>
<reference evidence="19 20" key="1">
    <citation type="submission" date="2018-11" db="EMBL/GenBank/DDBJ databases">
        <authorList>
            <consortium name="Pathogen Informatics"/>
        </authorList>
    </citation>
    <scope>NUCLEOTIDE SEQUENCE [LARGE SCALE GENOMIC DNA]</scope>
</reference>
<feature type="binding site" evidence="15">
    <location>
        <position position="147"/>
    </location>
    <ligand>
        <name>Zn(2+)</name>
        <dbReference type="ChEBI" id="CHEBI:29105"/>
        <note>catalytic</note>
    </ligand>
</feature>
<dbReference type="InterPro" id="IPR042097">
    <property type="entry name" value="Aminopeptidase_N-like_N_sf"/>
</dbReference>
<keyword evidence="3" id="KW-0031">Aminopeptidase</keyword>
<evidence type="ECO:0000256" key="12">
    <source>
        <dbReference type="ARBA" id="ARBA00074113"/>
    </source>
</evidence>
<dbReference type="EC" id="3.4.11.14" evidence="11"/>
<keyword evidence="7" id="KW-0378">Hydrolase</keyword>
<evidence type="ECO:0000256" key="14">
    <source>
        <dbReference type="PIRSR" id="PIRSR634016-1"/>
    </source>
</evidence>
<dbReference type="PRINTS" id="PR00756">
    <property type="entry name" value="ALADIPTASE"/>
</dbReference>
<keyword evidence="5" id="KW-0645">Protease</keyword>
<dbReference type="InterPro" id="IPR034016">
    <property type="entry name" value="M1_APN-typ"/>
</dbReference>
<evidence type="ECO:0000256" key="6">
    <source>
        <dbReference type="ARBA" id="ARBA00022723"/>
    </source>
</evidence>
<proteinExistence type="inferred from homology"/>
<evidence type="ECO:0000256" key="7">
    <source>
        <dbReference type="ARBA" id="ARBA00022801"/>
    </source>
</evidence>
<evidence type="ECO:0000259" key="18">
    <source>
        <dbReference type="Pfam" id="PF11838"/>
    </source>
</evidence>
<organism evidence="20 21">
    <name type="scientific">Heligmosomoides polygyrus</name>
    <name type="common">Parasitic roundworm</name>
    <dbReference type="NCBI Taxonomy" id="6339"/>
    <lineage>
        <taxon>Eukaryota</taxon>
        <taxon>Metazoa</taxon>
        <taxon>Ecdysozoa</taxon>
        <taxon>Nematoda</taxon>
        <taxon>Chromadorea</taxon>
        <taxon>Rhabditida</taxon>
        <taxon>Rhabditina</taxon>
        <taxon>Rhabditomorpha</taxon>
        <taxon>Strongyloidea</taxon>
        <taxon>Heligmosomidae</taxon>
        <taxon>Heligmosomoides</taxon>
    </lineage>
</organism>
<feature type="binding site" evidence="15">
    <location>
        <position position="151"/>
    </location>
    <ligand>
        <name>Zn(2+)</name>
        <dbReference type="ChEBI" id="CHEBI:29105"/>
        <note>catalytic</note>
    </ligand>
</feature>
<keyword evidence="9" id="KW-0482">Metalloprotease</keyword>
<comment type="cofactor">
    <cofactor evidence="15">
        <name>Zn(2+)</name>
        <dbReference type="ChEBI" id="CHEBI:29105"/>
    </cofactor>
    <text evidence="15">Binds 1 zinc ion per subunit.</text>
</comment>
<evidence type="ECO:0000256" key="9">
    <source>
        <dbReference type="ARBA" id="ARBA00023049"/>
    </source>
</evidence>
<dbReference type="Pfam" id="PF11838">
    <property type="entry name" value="ERAP1_C"/>
    <property type="match status" value="1"/>
</dbReference>
<reference evidence="21" key="2">
    <citation type="submission" date="2019-09" db="UniProtKB">
        <authorList>
            <consortium name="WormBaseParasite"/>
        </authorList>
    </citation>
    <scope>IDENTIFICATION</scope>
</reference>
<keyword evidence="8 15" id="KW-0862">Zinc</keyword>
<gene>
    <name evidence="19" type="ORF">HPBE_LOCUS21471</name>
</gene>
<protein>
    <recommendedName>
        <fullName evidence="12">Puromycin-sensitive aminopeptidase</fullName>
        <ecNumber evidence="11">3.4.11.14</ecNumber>
    </recommendedName>
    <alternativeName>
        <fullName evidence="13">Cytosol alanyl aminopeptidase</fullName>
    </alternativeName>
</protein>
<accession>A0A3P8FRJ3</accession>
<evidence type="ECO:0000256" key="13">
    <source>
        <dbReference type="ARBA" id="ARBA00081993"/>
    </source>
</evidence>
<evidence type="ECO:0000256" key="11">
    <source>
        <dbReference type="ARBA" id="ARBA00066316"/>
    </source>
</evidence>
<comment type="catalytic activity">
    <reaction evidence="10">
        <text>Release of an N-terminal amino acid, preferentially alanine, from a wide range of peptides, amides and arylamides.</text>
        <dbReference type="EC" id="3.4.11.14"/>
    </reaction>
</comment>
<dbReference type="GO" id="GO:0008270">
    <property type="term" value="F:zinc ion binding"/>
    <property type="evidence" value="ECO:0007669"/>
    <property type="project" value="InterPro"/>
</dbReference>
<dbReference type="InterPro" id="IPR027268">
    <property type="entry name" value="Peptidase_M4/M1_CTD_sf"/>
</dbReference>
<name>A0A183GG91_HELPZ</name>
<keyword evidence="4" id="KW-0963">Cytoplasm</keyword>
<dbReference type="OrthoDB" id="275509at2759"/>
<dbReference type="EMBL" id="UZAH01033037">
    <property type="protein sequence ID" value="VDP25719.1"/>
    <property type="molecule type" value="Genomic_DNA"/>
</dbReference>